<feature type="domain" description="HTH Mu-type" evidence="1">
    <location>
        <begin position="1"/>
        <end position="27"/>
    </location>
</feature>
<reference evidence="2" key="1">
    <citation type="submission" date="2015-04" db="UniProtKB">
        <authorList>
            <consortium name="EnsemblPlants"/>
        </authorList>
    </citation>
    <scope>IDENTIFICATION</scope>
</reference>
<sequence length="330" mass="35708">MEYAATTVEALPDDVVEEIILRLPPQSIGRRRAVCKAWLSCTSAPTSPVPRPSSVAMGTTETPYGTRACTTVRIKRLGDESSRPASCAVSFASLRWQSMISVIGFWDGVLCAARVVLERLAWVDQCVLCNPLTVVLAPATGGFLLGGYAHPTTLRFHLSCTSRQWIPSGSCDSGRTIAPPILQHGTGGIPTDGDSLAMGVARELGAGNENTCTSPNTAASYAPSLTRRGYSDDPRSWRLQWCGAAGVLSGPDGARILFVPASRQLLWWRCYPMASMAMTVTRRSLLQFGVRILQPAAGRCLMMRRQCILPREVSLGPRGKDIDGYCCYHI</sequence>
<dbReference type="EnsemblPlants" id="OPUNC05G07470.1">
    <property type="protein sequence ID" value="OPUNC05G07470.1"/>
    <property type="gene ID" value="OPUNC05G07470"/>
</dbReference>
<dbReference type="AlphaFoldDB" id="A0A0E0L014"/>
<dbReference type="PROSITE" id="PS51702">
    <property type="entry name" value="HTH_MU"/>
    <property type="match status" value="1"/>
</dbReference>
<dbReference type="Gene3D" id="1.20.1280.50">
    <property type="match status" value="1"/>
</dbReference>
<organism evidence="2">
    <name type="scientific">Oryza punctata</name>
    <name type="common">Red rice</name>
    <dbReference type="NCBI Taxonomy" id="4537"/>
    <lineage>
        <taxon>Eukaryota</taxon>
        <taxon>Viridiplantae</taxon>
        <taxon>Streptophyta</taxon>
        <taxon>Embryophyta</taxon>
        <taxon>Tracheophyta</taxon>
        <taxon>Spermatophyta</taxon>
        <taxon>Magnoliopsida</taxon>
        <taxon>Liliopsida</taxon>
        <taxon>Poales</taxon>
        <taxon>Poaceae</taxon>
        <taxon>BOP clade</taxon>
        <taxon>Oryzoideae</taxon>
        <taxon>Oryzeae</taxon>
        <taxon>Oryzinae</taxon>
        <taxon>Oryza</taxon>
    </lineage>
</organism>
<dbReference type="Pfam" id="PF00646">
    <property type="entry name" value="F-box"/>
    <property type="match status" value="1"/>
</dbReference>
<dbReference type="STRING" id="4537.A0A0E0L014"/>
<dbReference type="InterPro" id="IPR036047">
    <property type="entry name" value="F-box-like_dom_sf"/>
</dbReference>
<protein>
    <recommendedName>
        <fullName evidence="1">HTH Mu-type domain-containing protein</fullName>
    </recommendedName>
</protein>
<accession>A0A0E0L014</accession>
<dbReference type="InterPro" id="IPR003314">
    <property type="entry name" value="Mu-type_HTH"/>
</dbReference>
<keyword evidence="3" id="KW-1185">Reference proteome</keyword>
<dbReference type="PANTHER" id="PTHR31672:SF2">
    <property type="entry name" value="F-BOX DOMAIN-CONTAINING PROTEIN"/>
    <property type="match status" value="1"/>
</dbReference>
<dbReference type="PANTHER" id="PTHR31672">
    <property type="entry name" value="BNACNNG10540D PROTEIN"/>
    <property type="match status" value="1"/>
</dbReference>
<evidence type="ECO:0000313" key="3">
    <source>
        <dbReference type="Proteomes" id="UP000026962"/>
    </source>
</evidence>
<evidence type="ECO:0000259" key="1">
    <source>
        <dbReference type="PROSITE" id="PS51702"/>
    </source>
</evidence>
<reference evidence="2" key="2">
    <citation type="submission" date="2018-05" db="EMBL/GenBank/DDBJ databases">
        <title>OpunRS2 (Oryza punctata Reference Sequence Version 2).</title>
        <authorList>
            <person name="Zhang J."/>
            <person name="Kudrna D."/>
            <person name="Lee S."/>
            <person name="Talag J."/>
            <person name="Welchert J."/>
            <person name="Wing R.A."/>
        </authorList>
    </citation>
    <scope>NUCLEOTIDE SEQUENCE [LARGE SCALE GENOMIC DNA]</scope>
</reference>
<evidence type="ECO:0000313" key="2">
    <source>
        <dbReference type="EnsemblPlants" id="OPUNC05G07470.1"/>
    </source>
</evidence>
<proteinExistence type="predicted"/>
<dbReference type="GO" id="GO:0003677">
    <property type="term" value="F:DNA binding"/>
    <property type="evidence" value="ECO:0007669"/>
    <property type="project" value="InterPro"/>
</dbReference>
<dbReference type="HOGENOM" id="CLU_038874_0_0_1"/>
<dbReference type="Gramene" id="OPUNC05G07470.1">
    <property type="protein sequence ID" value="OPUNC05G07470.1"/>
    <property type="gene ID" value="OPUNC05G07470"/>
</dbReference>
<dbReference type="InterPro" id="IPR001810">
    <property type="entry name" value="F-box_dom"/>
</dbReference>
<dbReference type="InterPro" id="IPR050796">
    <property type="entry name" value="SCF_F-box_component"/>
</dbReference>
<dbReference type="Proteomes" id="UP000026962">
    <property type="component" value="Chromosome 5"/>
</dbReference>
<dbReference type="SMART" id="SM00256">
    <property type="entry name" value="FBOX"/>
    <property type="match status" value="1"/>
</dbReference>
<dbReference type="SUPFAM" id="SSF81383">
    <property type="entry name" value="F-box domain"/>
    <property type="match status" value="1"/>
</dbReference>
<name>A0A0E0L014_ORYPU</name>